<feature type="region of interest" description="Disordered" evidence="1">
    <location>
        <begin position="1"/>
        <end position="24"/>
    </location>
</feature>
<comment type="caution">
    <text evidence="2">The sequence shown here is derived from an EMBL/GenBank/DDBJ whole genome shotgun (WGS) entry which is preliminary data.</text>
</comment>
<evidence type="ECO:0000256" key="1">
    <source>
        <dbReference type="SAM" id="MobiDB-lite"/>
    </source>
</evidence>
<protein>
    <submittedName>
        <fullName evidence="2">Uncharacterized protein</fullName>
    </submittedName>
</protein>
<name>A0A5B7E7Z7_PORTR</name>
<evidence type="ECO:0000313" key="2">
    <source>
        <dbReference type="EMBL" id="MPC30102.1"/>
    </source>
</evidence>
<dbReference type="EMBL" id="VSRR010002194">
    <property type="protein sequence ID" value="MPC30102.1"/>
    <property type="molecule type" value="Genomic_DNA"/>
</dbReference>
<reference evidence="2 3" key="1">
    <citation type="submission" date="2019-05" db="EMBL/GenBank/DDBJ databases">
        <title>Another draft genome of Portunus trituberculatus and its Hox gene families provides insights of decapod evolution.</title>
        <authorList>
            <person name="Jeong J.-H."/>
            <person name="Song I."/>
            <person name="Kim S."/>
            <person name="Choi T."/>
            <person name="Kim D."/>
            <person name="Ryu S."/>
            <person name="Kim W."/>
        </authorList>
    </citation>
    <scope>NUCLEOTIDE SEQUENCE [LARGE SCALE GENOMIC DNA]</scope>
    <source>
        <tissue evidence="2">Muscle</tissue>
    </source>
</reference>
<dbReference type="AlphaFoldDB" id="A0A5B7E7Z7"/>
<organism evidence="2 3">
    <name type="scientific">Portunus trituberculatus</name>
    <name type="common">Swimming crab</name>
    <name type="synonym">Neptunus trituberculatus</name>
    <dbReference type="NCBI Taxonomy" id="210409"/>
    <lineage>
        <taxon>Eukaryota</taxon>
        <taxon>Metazoa</taxon>
        <taxon>Ecdysozoa</taxon>
        <taxon>Arthropoda</taxon>
        <taxon>Crustacea</taxon>
        <taxon>Multicrustacea</taxon>
        <taxon>Malacostraca</taxon>
        <taxon>Eumalacostraca</taxon>
        <taxon>Eucarida</taxon>
        <taxon>Decapoda</taxon>
        <taxon>Pleocyemata</taxon>
        <taxon>Brachyura</taxon>
        <taxon>Eubrachyura</taxon>
        <taxon>Portunoidea</taxon>
        <taxon>Portunidae</taxon>
        <taxon>Portuninae</taxon>
        <taxon>Portunus</taxon>
    </lineage>
</organism>
<dbReference type="Proteomes" id="UP000324222">
    <property type="component" value="Unassembled WGS sequence"/>
</dbReference>
<sequence>MLTDEQRSGSHGGPPRTPSLSRRAHDVWTMKVINAGTRAWRGRQSHHLLAAYRLAATTISCPAPATHQRSRGAAFVFVLHD</sequence>
<proteinExistence type="predicted"/>
<keyword evidence="3" id="KW-1185">Reference proteome</keyword>
<gene>
    <name evidence="2" type="ORF">E2C01_023358</name>
</gene>
<accession>A0A5B7E7Z7</accession>
<evidence type="ECO:0000313" key="3">
    <source>
        <dbReference type="Proteomes" id="UP000324222"/>
    </source>
</evidence>